<dbReference type="EMBL" id="JBJXBP010000001">
    <property type="protein sequence ID" value="KAL3848729.1"/>
    <property type="molecule type" value="Genomic_DNA"/>
</dbReference>
<organism evidence="1 2">
    <name type="scientific">Penstemon smallii</name>
    <dbReference type="NCBI Taxonomy" id="265156"/>
    <lineage>
        <taxon>Eukaryota</taxon>
        <taxon>Viridiplantae</taxon>
        <taxon>Streptophyta</taxon>
        <taxon>Embryophyta</taxon>
        <taxon>Tracheophyta</taxon>
        <taxon>Spermatophyta</taxon>
        <taxon>Magnoliopsida</taxon>
        <taxon>eudicotyledons</taxon>
        <taxon>Gunneridae</taxon>
        <taxon>Pentapetalae</taxon>
        <taxon>asterids</taxon>
        <taxon>lamiids</taxon>
        <taxon>Lamiales</taxon>
        <taxon>Plantaginaceae</taxon>
        <taxon>Cheloneae</taxon>
        <taxon>Penstemon</taxon>
    </lineage>
</organism>
<protein>
    <submittedName>
        <fullName evidence="1">Uncharacterized protein</fullName>
    </submittedName>
</protein>
<evidence type="ECO:0000313" key="2">
    <source>
        <dbReference type="Proteomes" id="UP001634393"/>
    </source>
</evidence>
<name>A0ABD3UGT2_9LAMI</name>
<dbReference type="PANTHER" id="PTHR33785:SF12">
    <property type="entry name" value="DUF1685 FAMILY PROTEIN"/>
    <property type="match status" value="1"/>
</dbReference>
<dbReference type="InterPro" id="IPR012881">
    <property type="entry name" value="DUF1685"/>
</dbReference>
<evidence type="ECO:0000313" key="1">
    <source>
        <dbReference type="EMBL" id="KAL3848729.1"/>
    </source>
</evidence>
<keyword evidence="2" id="KW-1185">Reference proteome</keyword>
<accession>A0ABD3UGT2</accession>
<dbReference type="AlphaFoldDB" id="A0ABD3UGT2"/>
<dbReference type="Proteomes" id="UP001634393">
    <property type="component" value="Unassembled WGS sequence"/>
</dbReference>
<proteinExistence type="predicted"/>
<gene>
    <name evidence="1" type="ORF">ACJIZ3_010611</name>
</gene>
<sequence>MEAEEVLKLFDSYWFEPRISTHKHNLLPQDEIQESDFSGSSITLQKRSLSDLGLNPKREISSPKLQKILSGKEVEFEEIVQEKNEKYYRERKKNRDQRKAGKMFKRSLSALEIDEVKGFIDLGFVFSEEDKNSNLVSIIPGLQNWGTNEKKVEVFSSRPYLSEAWGDLNQKRVYNNMMKWKIRSANNEINLKDHLKVWAQTVASTVR</sequence>
<dbReference type="Pfam" id="PF07939">
    <property type="entry name" value="DUF1685"/>
    <property type="match status" value="1"/>
</dbReference>
<dbReference type="PANTHER" id="PTHR33785">
    <property type="entry name" value="OS06G0550800 PROTEIN"/>
    <property type="match status" value="1"/>
</dbReference>
<comment type="caution">
    <text evidence="1">The sequence shown here is derived from an EMBL/GenBank/DDBJ whole genome shotgun (WGS) entry which is preliminary data.</text>
</comment>
<reference evidence="1 2" key="1">
    <citation type="submission" date="2024-12" db="EMBL/GenBank/DDBJ databases">
        <title>The unique morphological basis and parallel evolutionary history of personate flowers in Penstemon.</title>
        <authorList>
            <person name="Depatie T.H."/>
            <person name="Wessinger C.A."/>
        </authorList>
    </citation>
    <scope>NUCLEOTIDE SEQUENCE [LARGE SCALE GENOMIC DNA]</scope>
    <source>
        <strain evidence="1">WTNN_2</strain>
        <tissue evidence="1">Leaf</tissue>
    </source>
</reference>